<protein>
    <submittedName>
        <fullName evidence="3">2-iminobutanoate/2-iminopropanoate deaminase</fullName>
    </submittedName>
</protein>
<proteinExistence type="inferred from homology"/>
<keyword evidence="4" id="KW-1185">Reference proteome</keyword>
<dbReference type="CDD" id="cd00448">
    <property type="entry name" value="YjgF_YER057c_UK114_family"/>
    <property type="match status" value="1"/>
</dbReference>
<dbReference type="SUPFAM" id="SSF55298">
    <property type="entry name" value="YjgF-like"/>
    <property type="match status" value="1"/>
</dbReference>
<accession>A0A1I1LLT4</accession>
<keyword evidence="2" id="KW-0732">Signal</keyword>
<dbReference type="NCBIfam" id="TIGR00004">
    <property type="entry name" value="Rid family detoxifying hydrolase"/>
    <property type="match status" value="1"/>
</dbReference>
<dbReference type="STRING" id="739143.SAMN05216297_102103"/>
<dbReference type="InterPro" id="IPR035959">
    <property type="entry name" value="RutC-like_sf"/>
</dbReference>
<dbReference type="InterPro" id="IPR006175">
    <property type="entry name" value="YjgF/YER057c/UK114"/>
</dbReference>
<dbReference type="Gene3D" id="3.30.1330.40">
    <property type="entry name" value="RutC-like"/>
    <property type="match status" value="1"/>
</dbReference>
<dbReference type="GO" id="GO:0005829">
    <property type="term" value="C:cytosol"/>
    <property type="evidence" value="ECO:0007669"/>
    <property type="project" value="TreeGrafter"/>
</dbReference>
<evidence type="ECO:0000256" key="2">
    <source>
        <dbReference type="SAM" id="SignalP"/>
    </source>
</evidence>
<dbReference type="PROSITE" id="PS51257">
    <property type="entry name" value="PROKAR_LIPOPROTEIN"/>
    <property type="match status" value="1"/>
</dbReference>
<feature type="chain" id="PRO_5011560491" evidence="2">
    <location>
        <begin position="20"/>
        <end position="147"/>
    </location>
</feature>
<dbReference type="EMBL" id="FOMH01000002">
    <property type="protein sequence ID" value="SFC74167.1"/>
    <property type="molecule type" value="Genomic_DNA"/>
</dbReference>
<dbReference type="GO" id="GO:0019239">
    <property type="term" value="F:deaminase activity"/>
    <property type="evidence" value="ECO:0007669"/>
    <property type="project" value="TreeGrafter"/>
</dbReference>
<name>A0A1I1LLT4_9FLAO</name>
<dbReference type="InterPro" id="IPR006056">
    <property type="entry name" value="RidA"/>
</dbReference>
<sequence length="147" mass="16228">MKKIALFLAILVFASCSNTKSIIAVNHSNLPKAIGPYSHSTSFADLVFVSGQIGVDPKTNTLKNGIEEQTIQVFENLKAVLENNSSDLDHIAKTTIFITDIKQLETVNNIYGSYFHNHFPARSTIEIVSLPKNASIEIECIALKKQH</sequence>
<dbReference type="AlphaFoldDB" id="A0A1I1LLT4"/>
<dbReference type="Proteomes" id="UP000199672">
    <property type="component" value="Unassembled WGS sequence"/>
</dbReference>
<feature type="signal peptide" evidence="2">
    <location>
        <begin position="1"/>
        <end position="19"/>
    </location>
</feature>
<dbReference type="PANTHER" id="PTHR11803">
    <property type="entry name" value="2-IMINOBUTANOATE/2-IMINOPROPANOATE DEAMINASE RIDA"/>
    <property type="match status" value="1"/>
</dbReference>
<reference evidence="4" key="1">
    <citation type="submission" date="2016-10" db="EMBL/GenBank/DDBJ databases">
        <authorList>
            <person name="Varghese N."/>
            <person name="Submissions S."/>
        </authorList>
    </citation>
    <scope>NUCLEOTIDE SEQUENCE [LARGE SCALE GENOMIC DNA]</scope>
    <source>
        <strain evidence="4">CGMCC 1.10370</strain>
    </source>
</reference>
<dbReference type="Pfam" id="PF01042">
    <property type="entry name" value="Ribonuc_L-PSP"/>
    <property type="match status" value="1"/>
</dbReference>
<dbReference type="FunFam" id="3.30.1330.40:FF:000001">
    <property type="entry name" value="L-PSP family endoribonuclease"/>
    <property type="match status" value="1"/>
</dbReference>
<evidence type="ECO:0000313" key="4">
    <source>
        <dbReference type="Proteomes" id="UP000199672"/>
    </source>
</evidence>
<evidence type="ECO:0000313" key="3">
    <source>
        <dbReference type="EMBL" id="SFC74167.1"/>
    </source>
</evidence>
<evidence type="ECO:0000256" key="1">
    <source>
        <dbReference type="ARBA" id="ARBA00010552"/>
    </source>
</evidence>
<gene>
    <name evidence="3" type="ORF">SAMN05216297_102103</name>
</gene>
<dbReference type="PANTHER" id="PTHR11803:SF39">
    <property type="entry name" value="2-IMINOBUTANOATE_2-IMINOPROPANOATE DEAMINASE"/>
    <property type="match status" value="1"/>
</dbReference>
<comment type="similarity">
    <text evidence="1">Belongs to the RutC family.</text>
</comment>
<dbReference type="RefSeq" id="WP_091490858.1">
    <property type="nucleotide sequence ID" value="NZ_FOMH01000002.1"/>
</dbReference>
<dbReference type="OrthoDB" id="9803101at2"/>
<organism evidence="3 4">
    <name type="scientific">Flavobacterium phragmitis</name>
    <dbReference type="NCBI Taxonomy" id="739143"/>
    <lineage>
        <taxon>Bacteria</taxon>
        <taxon>Pseudomonadati</taxon>
        <taxon>Bacteroidota</taxon>
        <taxon>Flavobacteriia</taxon>
        <taxon>Flavobacteriales</taxon>
        <taxon>Flavobacteriaceae</taxon>
        <taxon>Flavobacterium</taxon>
    </lineage>
</organism>